<evidence type="ECO:0000313" key="3">
    <source>
        <dbReference type="EMBL" id="KAK0622135.1"/>
    </source>
</evidence>
<keyword evidence="2" id="KW-0812">Transmembrane</keyword>
<feature type="region of interest" description="Disordered" evidence="1">
    <location>
        <begin position="57"/>
        <end position="98"/>
    </location>
</feature>
<dbReference type="Proteomes" id="UP001175001">
    <property type="component" value="Unassembled WGS sequence"/>
</dbReference>
<feature type="compositionally biased region" description="Basic residues" evidence="1">
    <location>
        <begin position="80"/>
        <end position="89"/>
    </location>
</feature>
<evidence type="ECO:0000256" key="1">
    <source>
        <dbReference type="SAM" id="MobiDB-lite"/>
    </source>
</evidence>
<feature type="transmembrane region" description="Helical" evidence="2">
    <location>
        <begin position="6"/>
        <end position="30"/>
    </location>
</feature>
<proteinExistence type="predicted"/>
<gene>
    <name evidence="3" type="ORF">DIS24_g11369</name>
</gene>
<sequence length="160" mass="17671">MISGNLLAFTIVGGSLSGLIIGSVVIFCFVKGFREAHCLDDVLPGVERRGNSYSMEELQRRSDLARSRRRAGSADTITTKRGRSSKPRSRSASLASTLRRPAERVLTSLQQKSANTSVTQLVGFRRQRSAEDVKIKGQPFYWEAKAMKGKRSGSAPPLRW</sequence>
<accession>A0AA39WV41</accession>
<evidence type="ECO:0000256" key="2">
    <source>
        <dbReference type="SAM" id="Phobius"/>
    </source>
</evidence>
<keyword evidence="2" id="KW-0472">Membrane</keyword>
<organism evidence="3 4">
    <name type="scientific">Lasiodiplodia hormozganensis</name>
    <dbReference type="NCBI Taxonomy" id="869390"/>
    <lineage>
        <taxon>Eukaryota</taxon>
        <taxon>Fungi</taxon>
        <taxon>Dikarya</taxon>
        <taxon>Ascomycota</taxon>
        <taxon>Pezizomycotina</taxon>
        <taxon>Dothideomycetes</taxon>
        <taxon>Dothideomycetes incertae sedis</taxon>
        <taxon>Botryosphaeriales</taxon>
        <taxon>Botryosphaeriaceae</taxon>
        <taxon>Lasiodiplodia</taxon>
    </lineage>
</organism>
<name>A0AA39WV41_9PEZI</name>
<dbReference type="AlphaFoldDB" id="A0AA39WV41"/>
<keyword evidence="2" id="KW-1133">Transmembrane helix</keyword>
<reference evidence="3" key="1">
    <citation type="submission" date="2023-06" db="EMBL/GenBank/DDBJ databases">
        <title>Multi-omics analyses reveal the molecular pathogenesis toolkit of Lasiodiplodia hormozganensis, a cross-kingdom pathogen.</title>
        <authorList>
            <person name="Felix C."/>
            <person name="Meneses R."/>
            <person name="Goncalves M.F.M."/>
            <person name="Tilleman L."/>
            <person name="Duarte A.S."/>
            <person name="Jorrin-Novo J.V."/>
            <person name="Van De Peer Y."/>
            <person name="Deforce D."/>
            <person name="Van Nieuwerburgh F."/>
            <person name="Esteves A.C."/>
            <person name="Alves A."/>
        </authorList>
    </citation>
    <scope>NUCLEOTIDE SEQUENCE</scope>
    <source>
        <strain evidence="3">CBS 339.90</strain>
    </source>
</reference>
<protein>
    <submittedName>
        <fullName evidence="3">Uncharacterized protein</fullName>
    </submittedName>
</protein>
<comment type="caution">
    <text evidence="3">The sequence shown here is derived from an EMBL/GenBank/DDBJ whole genome shotgun (WGS) entry which is preliminary data.</text>
</comment>
<feature type="compositionally biased region" description="Basic and acidic residues" evidence="1">
    <location>
        <begin position="57"/>
        <end position="66"/>
    </location>
</feature>
<dbReference type="EMBL" id="JAUJDW010000160">
    <property type="protein sequence ID" value="KAK0622135.1"/>
    <property type="molecule type" value="Genomic_DNA"/>
</dbReference>
<keyword evidence="4" id="KW-1185">Reference proteome</keyword>
<evidence type="ECO:0000313" key="4">
    <source>
        <dbReference type="Proteomes" id="UP001175001"/>
    </source>
</evidence>